<evidence type="ECO:0000313" key="4">
    <source>
        <dbReference type="Proteomes" id="UP000321497"/>
    </source>
</evidence>
<dbReference type="SUPFAM" id="SSF56349">
    <property type="entry name" value="DNA breaking-rejoining enzymes"/>
    <property type="match status" value="1"/>
</dbReference>
<dbReference type="InterPro" id="IPR011010">
    <property type="entry name" value="DNA_brk_join_enz"/>
</dbReference>
<comment type="caution">
    <text evidence="3">The sequence shown here is derived from an EMBL/GenBank/DDBJ whole genome shotgun (WGS) entry which is preliminary data.</text>
</comment>
<dbReference type="Proteomes" id="UP000321497">
    <property type="component" value="Unassembled WGS sequence"/>
</dbReference>
<dbReference type="PANTHER" id="PTHR30349:SF64">
    <property type="entry name" value="PROPHAGE INTEGRASE INTD-RELATED"/>
    <property type="match status" value="1"/>
</dbReference>
<protein>
    <submittedName>
        <fullName evidence="3">Tyrosine-type recombinase/integrase</fullName>
    </submittedName>
</protein>
<evidence type="ECO:0000256" key="1">
    <source>
        <dbReference type="ARBA" id="ARBA00023172"/>
    </source>
</evidence>
<gene>
    <name evidence="3" type="ORF">ESU54_11265</name>
</gene>
<keyword evidence="4" id="KW-1185">Reference proteome</keyword>
<dbReference type="RefSeq" id="WP_111845792.1">
    <property type="nucleotide sequence ID" value="NZ_UEGI01000026.1"/>
</dbReference>
<dbReference type="EMBL" id="VORT01000007">
    <property type="protein sequence ID" value="TXD72788.1"/>
    <property type="molecule type" value="Genomic_DNA"/>
</dbReference>
<evidence type="ECO:0000259" key="2">
    <source>
        <dbReference type="PROSITE" id="PS51898"/>
    </source>
</evidence>
<dbReference type="InterPro" id="IPR050090">
    <property type="entry name" value="Tyrosine_recombinase_XerCD"/>
</dbReference>
<proteinExistence type="predicted"/>
<dbReference type="Pfam" id="PF00589">
    <property type="entry name" value="Phage_integrase"/>
    <property type="match status" value="1"/>
</dbReference>
<dbReference type="AlphaFoldDB" id="A0A5C6YYI4"/>
<dbReference type="Gene3D" id="1.10.443.10">
    <property type="entry name" value="Intergrase catalytic core"/>
    <property type="match status" value="1"/>
</dbReference>
<dbReference type="PANTHER" id="PTHR30349">
    <property type="entry name" value="PHAGE INTEGRASE-RELATED"/>
    <property type="match status" value="1"/>
</dbReference>
<reference evidence="3 4" key="1">
    <citation type="submission" date="2019-08" db="EMBL/GenBank/DDBJ databases">
        <title>Genome of Aequorivita antarctica SW49 (type strain).</title>
        <authorList>
            <person name="Bowman J.P."/>
        </authorList>
    </citation>
    <scope>NUCLEOTIDE SEQUENCE [LARGE SCALE GENOMIC DNA]</scope>
    <source>
        <strain evidence="3 4">SW49</strain>
    </source>
</reference>
<evidence type="ECO:0000313" key="3">
    <source>
        <dbReference type="EMBL" id="TXD72788.1"/>
    </source>
</evidence>
<dbReference type="OrthoDB" id="892893at2"/>
<dbReference type="GO" id="GO:0015074">
    <property type="term" value="P:DNA integration"/>
    <property type="evidence" value="ECO:0007669"/>
    <property type="project" value="InterPro"/>
</dbReference>
<sequence length="348" mass="41034">MKKTQAIIPLFKKFIKDTETGKRVKKNGERIKKDSIDNYKYVLNNLIEFTASAKFELRICDASRLTKKEYTSEKNYWKKFYKKFTDFLYKKGCYDNYVGHNIKVIRTFFLYLKNERDFSTGDFQRVFYVRKEEVDILVLSPEQLKYLIHDKDFDSSLSLAQKRIKDIFIFGCCTGLRFSDIFSLTNKNFEVQEGTYYLKIKSKKTKTYSSVKLPSYAIDIFQSYRSRSMKKTVFGKSSLFYFNKSLKSIGEKAGFTDEIGLSREQLGIPKNIVNKNIKSEMRFCDKMSSHMMRRTAVTTLLILGMPEHLVRKISGHSSNSNSFNRYVHYSQVYMDKEIDKVHSKLQDY</sequence>
<feature type="domain" description="Tyr recombinase" evidence="2">
    <location>
        <begin position="134"/>
        <end position="339"/>
    </location>
</feature>
<dbReference type="InterPro" id="IPR013762">
    <property type="entry name" value="Integrase-like_cat_sf"/>
</dbReference>
<keyword evidence="1" id="KW-0233">DNA recombination</keyword>
<organism evidence="3 4">
    <name type="scientific">Aequorivita antarctica</name>
    <dbReference type="NCBI Taxonomy" id="153266"/>
    <lineage>
        <taxon>Bacteria</taxon>
        <taxon>Pseudomonadati</taxon>
        <taxon>Bacteroidota</taxon>
        <taxon>Flavobacteriia</taxon>
        <taxon>Flavobacteriales</taxon>
        <taxon>Flavobacteriaceae</taxon>
        <taxon>Aequorivita</taxon>
    </lineage>
</organism>
<dbReference type="GO" id="GO:0003677">
    <property type="term" value="F:DNA binding"/>
    <property type="evidence" value="ECO:0007669"/>
    <property type="project" value="InterPro"/>
</dbReference>
<dbReference type="GO" id="GO:0006310">
    <property type="term" value="P:DNA recombination"/>
    <property type="evidence" value="ECO:0007669"/>
    <property type="project" value="UniProtKB-KW"/>
</dbReference>
<name>A0A5C6YYI4_9FLAO</name>
<dbReference type="InterPro" id="IPR002104">
    <property type="entry name" value="Integrase_catalytic"/>
</dbReference>
<accession>A0A5C6YYI4</accession>
<dbReference type="PROSITE" id="PS51898">
    <property type="entry name" value="TYR_RECOMBINASE"/>
    <property type="match status" value="1"/>
</dbReference>